<sequence>MEIRRKEDETAANPLCTKWCVATVKSEPVAWEPLDPGSAAVHQAQPLALDQKEVLPDPETPRDYDIGNYVDCRHSISDEIKYKLLTQPWTPHPSYEFPVYKDSENTSRKFNYSWLINYPFVSYSEKCAGVFCRVCVLFAPIQVGGQKLSTLVSQPCKNWQKVTTKLKNHATKKFHEAACLEAQIFSECYEKTYKILIHTLDEERCAQVEENRKKLAPVIETVVFAGKNGLPLGGKDNGELDNNGQSKSESIFQSLLHLHCQAGDITLHEHLLNEPQNAIYSSETIQREIIEASNIIVRSKLVHEINESGFFAVFLDDETTVTSNVEQMSVCVRYVKEDPVTVCEVFLGFLPVYNLTGASLAKALLDFLRECSLDLTKLRGQGYDGATKVAGHVNSIQAHIKSDFPKAAYSHCASHALNLTIAKSCTIRGIETTLGILNEAIGYFEESAKQMKYLSDAINAMCPKSRHKRLQSVCVTRWVERHDSIMVFAELFDAVIAALEAMQTDGDKAVRNKANFYYKSVCDFEFIINLTVAEFLLGITLPLSKELQRVNADIVECFDQVKLAVEVLEGKRSNSNAEFAEIFNIAQSLAIKHDIEVKLPQLAARQQHRCNVPCDSVEDYFRINTYIPFLDFMIQELAQRFTSHSNTVTDLGILIPLFSCRYPSEKLSRVLEMYGEDLPDSGNMVLEEFQLWKLKWQGKEEKEVPSTAIDSLTDCDKGWFPNIHILLRILCTLPVSAAPEKRSFSALHRIKTWLHSAVDEERLNGLAMLYINSHIKITVSEVDFSGRVTSRNSLCSFMSSTVPNGPWDCSQLFHS</sequence>
<dbReference type="OMA" id="FCECENT"/>
<keyword evidence="3" id="KW-1185">Reference proteome</keyword>
<dbReference type="Pfam" id="PF14291">
    <property type="entry name" value="DUF4371"/>
    <property type="match status" value="1"/>
</dbReference>
<proteinExistence type="predicted"/>
<accession>A0A7M4E584</accession>
<reference evidence="2" key="2">
    <citation type="submission" date="2025-09" db="UniProtKB">
        <authorList>
            <consortium name="Ensembl"/>
        </authorList>
    </citation>
    <scope>IDENTIFICATION</scope>
</reference>
<dbReference type="InterPro" id="IPR052958">
    <property type="entry name" value="IFN-induced_PKR_regulator"/>
</dbReference>
<dbReference type="AlphaFoldDB" id="A0A7M4E584"/>
<dbReference type="InterPro" id="IPR012337">
    <property type="entry name" value="RNaseH-like_sf"/>
</dbReference>
<evidence type="ECO:0000313" key="2">
    <source>
        <dbReference type="Ensembl" id="ENSCPRP00005004569.1"/>
    </source>
</evidence>
<evidence type="ECO:0000313" key="3">
    <source>
        <dbReference type="Proteomes" id="UP000594220"/>
    </source>
</evidence>
<dbReference type="Pfam" id="PF05699">
    <property type="entry name" value="Dimer_Tnp_hAT"/>
    <property type="match status" value="1"/>
</dbReference>
<gene>
    <name evidence="2" type="primary">LOC109315058</name>
</gene>
<dbReference type="InterPro" id="IPR025398">
    <property type="entry name" value="DUF4371"/>
</dbReference>
<name>A0A7M4E584_CROPO</name>
<dbReference type="SUPFAM" id="SSF53098">
    <property type="entry name" value="Ribonuclease H-like"/>
    <property type="match status" value="1"/>
</dbReference>
<protein>
    <submittedName>
        <fullName evidence="2">52 kDa repressor of the inhibitor of the protein kinase-like</fullName>
    </submittedName>
</protein>
<dbReference type="SMART" id="SM00597">
    <property type="entry name" value="ZnF_TTF"/>
    <property type="match status" value="1"/>
</dbReference>
<reference evidence="2" key="1">
    <citation type="submission" date="2025-08" db="UniProtKB">
        <authorList>
            <consortium name="Ensembl"/>
        </authorList>
    </citation>
    <scope>IDENTIFICATION</scope>
</reference>
<dbReference type="PANTHER" id="PTHR46289:SF14">
    <property type="entry name" value="DUF4371 DOMAIN-CONTAINING PROTEIN"/>
    <property type="match status" value="1"/>
</dbReference>
<evidence type="ECO:0000259" key="1">
    <source>
        <dbReference type="SMART" id="SM00597"/>
    </source>
</evidence>
<dbReference type="PANTHER" id="PTHR46289">
    <property type="entry name" value="52 KDA REPRESSOR OF THE INHIBITOR OF THE PROTEIN KINASE-LIKE PROTEIN-RELATED"/>
    <property type="match status" value="1"/>
</dbReference>
<dbReference type="GO" id="GO:0046983">
    <property type="term" value="F:protein dimerization activity"/>
    <property type="evidence" value="ECO:0007669"/>
    <property type="project" value="InterPro"/>
</dbReference>
<dbReference type="Proteomes" id="UP000594220">
    <property type="component" value="Unplaced"/>
</dbReference>
<organism evidence="2 3">
    <name type="scientific">Crocodylus porosus</name>
    <name type="common">Saltwater crocodile</name>
    <name type="synonym">Estuarine crocodile</name>
    <dbReference type="NCBI Taxonomy" id="8502"/>
    <lineage>
        <taxon>Eukaryota</taxon>
        <taxon>Metazoa</taxon>
        <taxon>Chordata</taxon>
        <taxon>Craniata</taxon>
        <taxon>Vertebrata</taxon>
        <taxon>Euteleostomi</taxon>
        <taxon>Archelosauria</taxon>
        <taxon>Archosauria</taxon>
        <taxon>Crocodylia</taxon>
        <taxon>Longirostres</taxon>
        <taxon>Crocodylidae</taxon>
        <taxon>Crocodylus</taxon>
    </lineage>
</organism>
<dbReference type="InterPro" id="IPR008906">
    <property type="entry name" value="HATC_C_dom"/>
</dbReference>
<feature type="domain" description="TTF-type" evidence="1">
    <location>
        <begin position="106"/>
        <end position="195"/>
    </location>
</feature>
<dbReference type="Ensembl" id="ENSCPRT00005005359.1">
    <property type="protein sequence ID" value="ENSCPRP00005004569.1"/>
    <property type="gene ID" value="ENSCPRG00005003326.1"/>
</dbReference>
<dbReference type="GeneTree" id="ENSGT00940000166390"/>
<dbReference type="InterPro" id="IPR006580">
    <property type="entry name" value="Znf_TTF"/>
</dbReference>